<gene>
    <name evidence="1" type="ORF">SSP24_50340</name>
</gene>
<comment type="caution">
    <text evidence="1">The sequence shown here is derived from an EMBL/GenBank/DDBJ whole genome shotgun (WGS) entry which is preliminary data.</text>
</comment>
<proteinExistence type="predicted"/>
<evidence type="ECO:0000313" key="2">
    <source>
        <dbReference type="Proteomes" id="UP000317881"/>
    </source>
</evidence>
<dbReference type="RefSeq" id="WP_167529690.1">
    <property type="nucleotide sequence ID" value="NZ_BJND01000038.1"/>
</dbReference>
<organism evidence="1 2">
    <name type="scientific">Streptomyces spinoverrucosus</name>
    <dbReference type="NCBI Taxonomy" id="284043"/>
    <lineage>
        <taxon>Bacteria</taxon>
        <taxon>Bacillati</taxon>
        <taxon>Actinomycetota</taxon>
        <taxon>Actinomycetes</taxon>
        <taxon>Kitasatosporales</taxon>
        <taxon>Streptomycetaceae</taxon>
        <taxon>Streptomyces</taxon>
    </lineage>
</organism>
<name>A0A4Y3VNZ8_9ACTN</name>
<keyword evidence="2" id="KW-1185">Reference proteome</keyword>
<sequence length="250" mass="28467">MRRVDPAARLYYENGEQEKRVARGTKWFFVSGRDDGYWRRVILCFRHVAGGEYEDEAAVAVRAFTGLRPEPPGCMGVVYDGAFHGVHRDALARLGLLVINKQHGSVKPRAYELLRPGRCRHDLWCDQGRIAERILLDDGTSVLAPVPVTRLEHREGRDKSRWYHLLRIPCRHGDHAHRVQVGITTAPDDRGVWDASTGKRRPSDIERGFHRAEYLQQIPEATLAHQLVYPHRSDAESVHNQLIRACGTTA</sequence>
<dbReference type="EMBL" id="BJND01000038">
    <property type="protein sequence ID" value="GEC07379.1"/>
    <property type="molecule type" value="Genomic_DNA"/>
</dbReference>
<protein>
    <submittedName>
        <fullName evidence="1">Uncharacterized protein</fullName>
    </submittedName>
</protein>
<reference evidence="1 2" key="1">
    <citation type="submission" date="2019-06" db="EMBL/GenBank/DDBJ databases">
        <title>Whole genome shotgun sequence of Streptomyces spinoverrucosus NBRC 14228.</title>
        <authorList>
            <person name="Hosoyama A."/>
            <person name="Uohara A."/>
            <person name="Ohji S."/>
            <person name="Ichikawa N."/>
        </authorList>
    </citation>
    <scope>NUCLEOTIDE SEQUENCE [LARGE SCALE GENOMIC DNA]</scope>
    <source>
        <strain evidence="1 2">NBRC 14228</strain>
    </source>
</reference>
<accession>A0A4Y3VNZ8</accession>
<dbReference type="Proteomes" id="UP000317881">
    <property type="component" value="Unassembled WGS sequence"/>
</dbReference>
<evidence type="ECO:0000313" key="1">
    <source>
        <dbReference type="EMBL" id="GEC07379.1"/>
    </source>
</evidence>
<dbReference type="AlphaFoldDB" id="A0A4Y3VNZ8"/>